<keyword evidence="2" id="KW-1185">Reference proteome</keyword>
<dbReference type="Proteomes" id="UP000028549">
    <property type="component" value="Unassembled WGS sequence"/>
</dbReference>
<reference evidence="1 2" key="1">
    <citation type="journal article" date="2005" name="Int. J. Syst. Evol. Microbiol.">
        <title>Bacillus cibi sp. nov., isolated from jeotgal, a traditional Korean fermented seafood.</title>
        <authorList>
            <person name="Yoon J.H."/>
            <person name="Lee C.H."/>
            <person name="Oh T.K."/>
        </authorList>
    </citation>
    <scope>NUCLEOTIDE SEQUENCE [LARGE SCALE GENOMIC DNA]</scope>
    <source>
        <strain evidence="1 2">DSM 16189</strain>
    </source>
</reference>
<proteinExistence type="predicted"/>
<comment type="caution">
    <text evidence="1">The sequence shown here is derived from an EMBL/GenBank/DDBJ whole genome shotgun (WGS) entry which is preliminary data.</text>
</comment>
<name>A0A084H175_METID</name>
<accession>A0A084H175</accession>
<evidence type="ECO:0000313" key="2">
    <source>
        <dbReference type="Proteomes" id="UP000028549"/>
    </source>
</evidence>
<organism evidence="1 2">
    <name type="scientific">Metabacillus indicus</name>
    <name type="common">Bacillus indicus</name>
    <dbReference type="NCBI Taxonomy" id="246786"/>
    <lineage>
        <taxon>Bacteria</taxon>
        <taxon>Bacillati</taxon>
        <taxon>Bacillota</taxon>
        <taxon>Bacilli</taxon>
        <taxon>Bacillales</taxon>
        <taxon>Bacillaceae</taxon>
        <taxon>Metabacillus</taxon>
    </lineage>
</organism>
<sequence length="65" mass="7660">MDFQKILKSYMTIKTVLLQDGDIVIQEKIYFVLDVKKPRIGEYGVDNKYGYSFICAVDFMLRGWD</sequence>
<gene>
    <name evidence="1" type="ORF">GS18_0206975</name>
</gene>
<dbReference type="EMBL" id="JNVC02000002">
    <property type="protein sequence ID" value="KEZ53337.1"/>
    <property type="molecule type" value="Genomic_DNA"/>
</dbReference>
<evidence type="ECO:0000313" key="1">
    <source>
        <dbReference type="EMBL" id="KEZ53337.1"/>
    </source>
</evidence>
<dbReference type="AlphaFoldDB" id="A0A084H175"/>
<protein>
    <submittedName>
        <fullName evidence="1">Uncharacterized protein</fullName>
    </submittedName>
</protein>